<comment type="caution">
    <text evidence="1">The sequence shown here is derived from an EMBL/GenBank/DDBJ whole genome shotgun (WGS) entry which is preliminary data.</text>
</comment>
<dbReference type="Proteomes" id="UP000557688">
    <property type="component" value="Unassembled WGS sequence"/>
</dbReference>
<reference evidence="1 3" key="2">
    <citation type="submission" date="2020-08" db="EMBL/GenBank/DDBJ databases">
        <title>Genomic Encyclopedia of Type Strains, Phase III (KMG-III): the genomes of soil and plant-associated and newly described type strains.</title>
        <authorList>
            <person name="Whitman W."/>
        </authorList>
    </citation>
    <scope>NUCLEOTIDE SEQUENCE [LARGE SCALE GENOMIC DNA]</scope>
    <source>
        <strain evidence="1 3">CECT 8088</strain>
    </source>
</reference>
<protein>
    <submittedName>
        <fullName evidence="2">AAA family ATPase</fullName>
    </submittedName>
    <submittedName>
        <fullName evidence="1">Adenylate kinase family enzyme</fullName>
    </submittedName>
</protein>
<accession>A0A839UVZ5</accession>
<dbReference type="SUPFAM" id="SSF52540">
    <property type="entry name" value="P-loop containing nucleoside triphosphate hydrolases"/>
    <property type="match status" value="1"/>
</dbReference>
<evidence type="ECO:0000313" key="3">
    <source>
        <dbReference type="Proteomes" id="UP000557688"/>
    </source>
</evidence>
<gene>
    <name evidence="1" type="ORF">FHR90_000360</name>
    <name evidence="2" type="ORF">HUK83_07410</name>
</gene>
<dbReference type="Gene3D" id="3.40.50.300">
    <property type="entry name" value="P-loop containing nucleotide triphosphate hydrolases"/>
    <property type="match status" value="1"/>
</dbReference>
<dbReference type="AlphaFoldDB" id="A0A839UVZ5"/>
<keyword evidence="1" id="KW-0418">Kinase</keyword>
<dbReference type="InterPro" id="IPR027417">
    <property type="entry name" value="P-loop_NTPase"/>
</dbReference>
<dbReference type="GO" id="GO:0016301">
    <property type="term" value="F:kinase activity"/>
    <property type="evidence" value="ECO:0007669"/>
    <property type="project" value="UniProtKB-KW"/>
</dbReference>
<dbReference type="EMBL" id="JABXXQ010000111">
    <property type="protein sequence ID" value="NVN30160.1"/>
    <property type="molecule type" value="Genomic_DNA"/>
</dbReference>
<proteinExistence type="predicted"/>
<dbReference type="PANTHER" id="PTHR37816">
    <property type="entry name" value="YALI0E33011P"/>
    <property type="match status" value="1"/>
</dbReference>
<evidence type="ECO:0000313" key="2">
    <source>
        <dbReference type="EMBL" id="NVN30160.1"/>
    </source>
</evidence>
<dbReference type="EMBL" id="JACHXV010000001">
    <property type="protein sequence ID" value="MBB3172554.1"/>
    <property type="molecule type" value="Genomic_DNA"/>
</dbReference>
<organism evidence="1 3">
    <name type="scientific">Endobacter medicaginis</name>
    <dbReference type="NCBI Taxonomy" id="1181271"/>
    <lineage>
        <taxon>Bacteria</taxon>
        <taxon>Pseudomonadati</taxon>
        <taxon>Pseudomonadota</taxon>
        <taxon>Alphaproteobacteria</taxon>
        <taxon>Acetobacterales</taxon>
        <taxon>Acetobacteraceae</taxon>
        <taxon>Endobacter</taxon>
    </lineage>
</organism>
<reference evidence="2 4" key="1">
    <citation type="submission" date="2020-06" db="EMBL/GenBank/DDBJ databases">
        <title>Description of novel acetic acid bacteria.</title>
        <authorList>
            <person name="Sombolestani A."/>
        </authorList>
    </citation>
    <scope>NUCLEOTIDE SEQUENCE [LARGE SCALE GENOMIC DNA]</scope>
    <source>
        <strain evidence="2 4">LMG 26838</strain>
    </source>
</reference>
<dbReference type="Proteomes" id="UP000565205">
    <property type="component" value="Unassembled WGS sequence"/>
</dbReference>
<evidence type="ECO:0000313" key="1">
    <source>
        <dbReference type="EMBL" id="MBB3172554.1"/>
    </source>
</evidence>
<name>A0A839UVZ5_9PROT</name>
<dbReference type="PANTHER" id="PTHR37816:SF2">
    <property type="entry name" value="DNA TOPOLOGY MODULATION PROTEIN FLAR-RELATED PROTEIN"/>
    <property type="match status" value="1"/>
</dbReference>
<evidence type="ECO:0000313" key="4">
    <source>
        <dbReference type="Proteomes" id="UP000565205"/>
    </source>
</evidence>
<sequence>MTPLSQLGCRICILGPSNSGKSTLAVAIGDKLAVEVVHLDRLRHRPQTDWQPRPQAEFIALHDCAIAGEAWVMEGNYSVCLPQRLARATGVIVLDVSAGLSLLRYLRRCWWRADRAGGLDGGHDSVKWEMIRHIVLITPTNRRRYRALYHDLGLPKCRLASRRRIEAYRHREGL</sequence>
<keyword evidence="1" id="KW-0808">Transferase</keyword>
<dbReference type="InterPro" id="IPR052922">
    <property type="entry name" value="Cytidylate_Kinase-2"/>
</dbReference>
<dbReference type="RefSeq" id="WP_176623459.1">
    <property type="nucleotide sequence ID" value="NZ_JABXXQ010000111.1"/>
</dbReference>
<keyword evidence="3" id="KW-1185">Reference proteome</keyword>